<dbReference type="InterPro" id="IPR032675">
    <property type="entry name" value="LRR_dom_sf"/>
</dbReference>
<dbReference type="Proteomes" id="UP001437256">
    <property type="component" value="Unassembled WGS sequence"/>
</dbReference>
<dbReference type="Gene3D" id="3.80.10.10">
    <property type="entry name" value="Ribonuclease Inhibitor"/>
    <property type="match status" value="1"/>
</dbReference>
<dbReference type="PROSITE" id="PS50181">
    <property type="entry name" value="FBOX"/>
    <property type="match status" value="1"/>
</dbReference>
<dbReference type="Gene3D" id="1.20.1280.50">
    <property type="match status" value="1"/>
</dbReference>
<reference evidence="3 4" key="1">
    <citation type="submission" date="2024-05" db="EMBL/GenBank/DDBJ databases">
        <title>A draft genome resource for the thread blight pathogen Marasmius tenuissimus strain MS-2.</title>
        <authorList>
            <person name="Yulfo-Soto G.E."/>
            <person name="Baruah I.K."/>
            <person name="Amoako-Attah I."/>
            <person name="Bukari Y."/>
            <person name="Meinhardt L.W."/>
            <person name="Bailey B.A."/>
            <person name="Cohen S.P."/>
        </authorList>
    </citation>
    <scope>NUCLEOTIDE SEQUENCE [LARGE SCALE GENOMIC DNA]</scope>
    <source>
        <strain evidence="3 4">MS-2</strain>
    </source>
</reference>
<evidence type="ECO:0000256" key="1">
    <source>
        <dbReference type="SAM" id="Coils"/>
    </source>
</evidence>
<name>A0ABR2ZR43_9AGAR</name>
<keyword evidence="1" id="KW-0175">Coiled coil</keyword>
<keyword evidence="4" id="KW-1185">Reference proteome</keyword>
<proteinExistence type="predicted"/>
<dbReference type="EMBL" id="JBBXMP010000066">
    <property type="protein sequence ID" value="KAL0064157.1"/>
    <property type="molecule type" value="Genomic_DNA"/>
</dbReference>
<protein>
    <recommendedName>
        <fullName evidence="2">F-box domain-containing protein</fullName>
    </recommendedName>
</protein>
<organism evidence="3 4">
    <name type="scientific">Marasmius tenuissimus</name>
    <dbReference type="NCBI Taxonomy" id="585030"/>
    <lineage>
        <taxon>Eukaryota</taxon>
        <taxon>Fungi</taxon>
        <taxon>Dikarya</taxon>
        <taxon>Basidiomycota</taxon>
        <taxon>Agaricomycotina</taxon>
        <taxon>Agaricomycetes</taxon>
        <taxon>Agaricomycetidae</taxon>
        <taxon>Agaricales</taxon>
        <taxon>Marasmiineae</taxon>
        <taxon>Marasmiaceae</taxon>
        <taxon>Marasmius</taxon>
    </lineage>
</organism>
<dbReference type="Pfam" id="PF12937">
    <property type="entry name" value="F-box-like"/>
    <property type="match status" value="1"/>
</dbReference>
<comment type="caution">
    <text evidence="3">The sequence shown here is derived from an EMBL/GenBank/DDBJ whole genome shotgun (WGS) entry which is preliminary data.</text>
</comment>
<dbReference type="SUPFAM" id="SSF52047">
    <property type="entry name" value="RNI-like"/>
    <property type="match status" value="1"/>
</dbReference>
<sequence length="488" mass="55050">MTLAIPDSCLGRSKRPPEKFQQLFRQPISDRNRAEVRDYLRGAERDYRECQAEINKYKALVLILESQKEGMEKTMQRFRSLVSPVHRLPSELLLEIFGHCCEVNVIDDQTMPPAMALTMVCGRWREIALSSPRLWSSISLDLRNFRDHSAHRRIAHIDLTISFLERSKMAPLKVRIHLPPDHTREGRYPEDILETIEEQSGRWEELEVFGSEFYAASQAGDIDLPILRHLAFHAGPSGIQNHDGTFPLDRYKSCPSLTSLSTDVTEIEALELPWENLRAVTLQGGTVGSALTVLESCSNLECLMLVDVYGGRGSFLNNRIVVSNTLKTLSIRGEDGDPSIVEYFTFPHLSSISFDYIAPIASYFLKQLIERSACSIRSLALHTIEYLTDSDLISLLSLIPTLENLHIKDLARDCVITRRFLNHLAVNLGDHGMFLPHLSELSLELLAARLEGEDLSRALTSRCLPAIPSVASVIELDCLENSGHYSRL</sequence>
<evidence type="ECO:0000259" key="2">
    <source>
        <dbReference type="PROSITE" id="PS50181"/>
    </source>
</evidence>
<dbReference type="InterPro" id="IPR036047">
    <property type="entry name" value="F-box-like_dom_sf"/>
</dbReference>
<evidence type="ECO:0000313" key="4">
    <source>
        <dbReference type="Proteomes" id="UP001437256"/>
    </source>
</evidence>
<feature type="domain" description="F-box" evidence="2">
    <location>
        <begin position="82"/>
        <end position="138"/>
    </location>
</feature>
<feature type="coiled-coil region" evidence="1">
    <location>
        <begin position="40"/>
        <end position="67"/>
    </location>
</feature>
<dbReference type="SUPFAM" id="SSF81383">
    <property type="entry name" value="F-box domain"/>
    <property type="match status" value="1"/>
</dbReference>
<accession>A0ABR2ZR43</accession>
<evidence type="ECO:0000313" key="3">
    <source>
        <dbReference type="EMBL" id="KAL0064157.1"/>
    </source>
</evidence>
<gene>
    <name evidence="3" type="ORF">AAF712_008879</name>
</gene>
<dbReference type="InterPro" id="IPR001810">
    <property type="entry name" value="F-box_dom"/>
</dbReference>